<dbReference type="RefSeq" id="WP_345659909.1">
    <property type="nucleotide sequence ID" value="NZ_BAABET010000001.1"/>
</dbReference>
<sequence length="89" mass="9733">MAETGPFRSHVSAVQLSGRLLCWSLAAAMATAAVRAVAHPHARWWSAVWSLPWWLFCAAGLAWGVLRLREKAARRPPRGGVQSDWGQAA</sequence>
<comment type="caution">
    <text evidence="2">The sequence shown here is derived from an EMBL/GenBank/DDBJ whole genome shotgun (WGS) entry which is preliminary data.</text>
</comment>
<reference evidence="3" key="1">
    <citation type="journal article" date="2019" name="Int. J. Syst. Evol. Microbiol.">
        <title>The Global Catalogue of Microorganisms (GCM) 10K type strain sequencing project: providing services to taxonomists for standard genome sequencing and annotation.</title>
        <authorList>
            <consortium name="The Broad Institute Genomics Platform"/>
            <consortium name="The Broad Institute Genome Sequencing Center for Infectious Disease"/>
            <person name="Wu L."/>
            <person name="Ma J."/>
        </authorList>
    </citation>
    <scope>NUCLEOTIDE SEQUENCE [LARGE SCALE GENOMIC DNA]</scope>
    <source>
        <strain evidence="3">JCM 31290</strain>
    </source>
</reference>
<accession>A0ABP8F4M7</accession>
<feature type="transmembrane region" description="Helical" evidence="1">
    <location>
        <begin position="20"/>
        <end position="38"/>
    </location>
</feature>
<keyword evidence="1" id="KW-1133">Transmembrane helix</keyword>
<evidence type="ECO:0000313" key="3">
    <source>
        <dbReference type="Proteomes" id="UP001501115"/>
    </source>
</evidence>
<feature type="transmembrane region" description="Helical" evidence="1">
    <location>
        <begin position="44"/>
        <end position="66"/>
    </location>
</feature>
<keyword evidence="3" id="KW-1185">Reference proteome</keyword>
<organism evidence="2 3">
    <name type="scientific">Streptomyces venetus</name>
    <dbReference type="NCBI Taxonomy" id="1701086"/>
    <lineage>
        <taxon>Bacteria</taxon>
        <taxon>Bacillati</taxon>
        <taxon>Actinomycetota</taxon>
        <taxon>Actinomycetes</taxon>
        <taxon>Kitasatosporales</taxon>
        <taxon>Streptomycetaceae</taxon>
        <taxon>Streptomyces</taxon>
    </lineage>
</organism>
<dbReference type="EMBL" id="BAABET010000001">
    <property type="protein sequence ID" value="GAA4295015.1"/>
    <property type="molecule type" value="Genomic_DNA"/>
</dbReference>
<name>A0ABP8F4M7_9ACTN</name>
<proteinExistence type="predicted"/>
<keyword evidence="1" id="KW-0812">Transmembrane</keyword>
<evidence type="ECO:0000256" key="1">
    <source>
        <dbReference type="SAM" id="Phobius"/>
    </source>
</evidence>
<keyword evidence="1" id="KW-0472">Membrane</keyword>
<evidence type="ECO:0000313" key="2">
    <source>
        <dbReference type="EMBL" id="GAA4295015.1"/>
    </source>
</evidence>
<gene>
    <name evidence="2" type="ORF">GCM10023086_07720</name>
</gene>
<protein>
    <submittedName>
        <fullName evidence="2">Uncharacterized protein</fullName>
    </submittedName>
</protein>
<dbReference type="Proteomes" id="UP001501115">
    <property type="component" value="Unassembled WGS sequence"/>
</dbReference>